<dbReference type="EMBL" id="QQTP01000007">
    <property type="protein sequence ID" value="RDJ24277.1"/>
    <property type="molecule type" value="Genomic_DNA"/>
</dbReference>
<dbReference type="InterPro" id="IPR001638">
    <property type="entry name" value="Solute-binding_3/MltF_N"/>
</dbReference>
<dbReference type="Proteomes" id="UP000255207">
    <property type="component" value="Unassembled WGS sequence"/>
</dbReference>
<feature type="domain" description="Solute-binding protein family 3/N-terminal" evidence="3">
    <location>
        <begin position="45"/>
        <end position="258"/>
    </location>
</feature>
<dbReference type="PANTHER" id="PTHR35936:SF17">
    <property type="entry name" value="ARGININE-BINDING EXTRACELLULAR PROTEIN ARTP"/>
    <property type="match status" value="1"/>
</dbReference>
<accession>A0A370L5B9</accession>
<comment type="caution">
    <text evidence="4">The sequence shown here is derived from an EMBL/GenBank/DDBJ whole genome shotgun (WGS) entry which is preliminary data.</text>
</comment>
<dbReference type="PANTHER" id="PTHR35936">
    <property type="entry name" value="MEMBRANE-BOUND LYTIC MUREIN TRANSGLYCOSYLASE F"/>
    <property type="match status" value="1"/>
</dbReference>
<sequence>MRSKKCLTLLTSLIAAGLASAAWAQEPPAPGQSPRIDNIRKSGVLRVGMLANPPWLFENTTGGSQRWEGPAWVLVNEYAKRLGVKIQEVAVSNDTKIPVLPTNQVDLTLAPVAETPERLAVVDFVLYSKQSLCMFGLASNERFAKAKSIDDLNDPSVTVAYLVGAAQEPWVKERFAKAKQRGQITSNVVPVDEIIARRADAAPVNTFAWIALSRKVKGLAVLPKENNCQDSNEKSQPVGLAVNKNEDVYRDWLRKVADGMSGPLRTEELRVINDKM</sequence>
<dbReference type="AlphaFoldDB" id="A0A370L5B9"/>
<feature type="signal peptide" evidence="2">
    <location>
        <begin position="1"/>
        <end position="24"/>
    </location>
</feature>
<dbReference type="Pfam" id="PF00497">
    <property type="entry name" value="SBP_bac_3"/>
    <property type="match status" value="1"/>
</dbReference>
<evidence type="ECO:0000313" key="4">
    <source>
        <dbReference type="EMBL" id="RDJ24277.1"/>
    </source>
</evidence>
<reference evidence="5" key="1">
    <citation type="submission" date="2018-07" db="EMBL/GenBank/DDBJ databases">
        <authorList>
            <person name="Safronova V.I."/>
            <person name="Chirak E.R."/>
            <person name="Sazanova A.L."/>
        </authorList>
    </citation>
    <scope>NUCLEOTIDE SEQUENCE [LARGE SCALE GENOMIC DNA]</scope>
    <source>
        <strain evidence="5">RCAM04685</strain>
    </source>
</reference>
<dbReference type="OrthoDB" id="9768183at2"/>
<proteinExistence type="predicted"/>
<evidence type="ECO:0000313" key="5">
    <source>
        <dbReference type="Proteomes" id="UP000255207"/>
    </source>
</evidence>
<dbReference type="SUPFAM" id="SSF53850">
    <property type="entry name" value="Periplasmic binding protein-like II"/>
    <property type="match status" value="1"/>
</dbReference>
<name>A0A370L5B9_9HYPH</name>
<evidence type="ECO:0000256" key="1">
    <source>
        <dbReference type="ARBA" id="ARBA00022729"/>
    </source>
</evidence>
<gene>
    <name evidence="4" type="ORF">DWE98_15365</name>
</gene>
<protein>
    <submittedName>
        <fullName evidence="4">ABC transporter substrate-binding protein</fullName>
    </submittedName>
</protein>
<organism evidence="4 5">
    <name type="scientific">Bosea caraganae</name>
    <dbReference type="NCBI Taxonomy" id="2763117"/>
    <lineage>
        <taxon>Bacteria</taxon>
        <taxon>Pseudomonadati</taxon>
        <taxon>Pseudomonadota</taxon>
        <taxon>Alphaproteobacteria</taxon>
        <taxon>Hyphomicrobiales</taxon>
        <taxon>Boseaceae</taxon>
        <taxon>Bosea</taxon>
    </lineage>
</organism>
<evidence type="ECO:0000256" key="2">
    <source>
        <dbReference type="SAM" id="SignalP"/>
    </source>
</evidence>
<keyword evidence="5" id="KW-1185">Reference proteome</keyword>
<dbReference type="Gene3D" id="3.40.190.10">
    <property type="entry name" value="Periplasmic binding protein-like II"/>
    <property type="match status" value="2"/>
</dbReference>
<evidence type="ECO:0000259" key="3">
    <source>
        <dbReference type="Pfam" id="PF00497"/>
    </source>
</evidence>
<keyword evidence="1 2" id="KW-0732">Signal</keyword>
<feature type="chain" id="PRO_5030068390" evidence="2">
    <location>
        <begin position="25"/>
        <end position="276"/>
    </location>
</feature>
<dbReference type="RefSeq" id="WP_114830135.1">
    <property type="nucleotide sequence ID" value="NZ_QQTO01000007.1"/>
</dbReference>